<gene>
    <name evidence="3" type="ORF">C8D85_2101</name>
</gene>
<comment type="caution">
    <text evidence="3">The sequence shown here is derived from an EMBL/GenBank/DDBJ whole genome shotgun (WGS) entry which is preliminary data.</text>
</comment>
<dbReference type="CDD" id="cd06426">
    <property type="entry name" value="NTP_transferase_like_2"/>
    <property type="match status" value="1"/>
</dbReference>
<dbReference type="SUPFAM" id="SSF54631">
    <property type="entry name" value="CBS-domain pair"/>
    <property type="match status" value="1"/>
</dbReference>
<dbReference type="CDD" id="cd04607">
    <property type="entry name" value="CBS_pair_NTP_transferase_assoc"/>
    <property type="match status" value="1"/>
</dbReference>
<dbReference type="OrthoDB" id="9803871at2"/>
<evidence type="ECO:0000313" key="3">
    <source>
        <dbReference type="EMBL" id="TDR13225.1"/>
    </source>
</evidence>
<feature type="domain" description="CBS" evidence="2">
    <location>
        <begin position="67"/>
        <end position="123"/>
    </location>
</feature>
<dbReference type="InterPro" id="IPR046342">
    <property type="entry name" value="CBS_dom_sf"/>
</dbReference>
<accession>A0A4R6X2T3</accession>
<dbReference type="Pfam" id="PF00483">
    <property type="entry name" value="NTP_transferase"/>
    <property type="match status" value="1"/>
</dbReference>
<dbReference type="EMBL" id="SNZA01000003">
    <property type="protein sequence ID" value="TDR13225.1"/>
    <property type="molecule type" value="Genomic_DNA"/>
</dbReference>
<dbReference type="PROSITE" id="PS51371">
    <property type="entry name" value="CBS"/>
    <property type="match status" value="2"/>
</dbReference>
<dbReference type="Gene3D" id="3.90.550.10">
    <property type="entry name" value="Spore Coat Polysaccharide Biosynthesis Protein SpsA, Chain A"/>
    <property type="match status" value="1"/>
</dbReference>
<dbReference type="Pfam" id="PF00571">
    <property type="entry name" value="CBS"/>
    <property type="match status" value="2"/>
</dbReference>
<dbReference type="InterPro" id="IPR005835">
    <property type="entry name" value="NTP_transferase_dom"/>
</dbReference>
<name>A0A4R6X2T3_9GAMM</name>
<protein>
    <submittedName>
        <fullName evidence="3">CBS domain protein</fullName>
    </submittedName>
</protein>
<evidence type="ECO:0000313" key="4">
    <source>
        <dbReference type="Proteomes" id="UP000295729"/>
    </source>
</evidence>
<dbReference type="Gene3D" id="3.10.580.10">
    <property type="entry name" value="CBS-domain"/>
    <property type="match status" value="1"/>
</dbReference>
<reference evidence="3 4" key="1">
    <citation type="submission" date="2019-03" db="EMBL/GenBank/DDBJ databases">
        <title>Genomic Encyclopedia of Type Strains, Phase IV (KMG-IV): sequencing the most valuable type-strain genomes for metagenomic binning, comparative biology and taxonomic classification.</title>
        <authorList>
            <person name="Goeker M."/>
        </authorList>
    </citation>
    <scope>NUCLEOTIDE SEQUENCE [LARGE SCALE GENOMIC DNA]</scope>
    <source>
        <strain evidence="3 4">DSM 5604</strain>
    </source>
</reference>
<dbReference type="InterPro" id="IPR029044">
    <property type="entry name" value="Nucleotide-diphossugar_trans"/>
</dbReference>
<keyword evidence="1" id="KW-0129">CBS domain</keyword>
<evidence type="ECO:0000259" key="2">
    <source>
        <dbReference type="PROSITE" id="PS51371"/>
    </source>
</evidence>
<dbReference type="RefSeq" id="WP_133562400.1">
    <property type="nucleotide sequence ID" value="NZ_SNZA01000003.1"/>
</dbReference>
<dbReference type="PANTHER" id="PTHR22572">
    <property type="entry name" value="SUGAR-1-PHOSPHATE GUANYL TRANSFERASE"/>
    <property type="match status" value="1"/>
</dbReference>
<dbReference type="AlphaFoldDB" id="A0A4R6X2T3"/>
<sequence>MKKNWRNVLLKSHNSIREALEIINNEALRFAMVIDDQERLIGVITDGDIRRGLLNNLSLTDEVHYIMSRTPITATQATSRQKLVEIMTRHGILSLPIVDADNTLVGVEFLNQHSQKTHYKNPVFIMAGGFGTRLQPLTDHCPKPMLKIGKKPILETQILSFIKAGFENFYISTHYMPEKIKEYFGDGSKLGVSITYVHEQEPLGTGGALGLLPKDLPKDLPIIMINGDILTNVDFTRLLNFHVENDGDATMCVTEYDYQIPYGVINGQNGKIKSMVEKPIQRFFINAGIYVVSHRVIQSVPENHRIDMPKLLEQHMSERDQILMFPIHEYWLDIGRLDDFNRAQSDIHSLEFEH</sequence>
<evidence type="ECO:0000256" key="1">
    <source>
        <dbReference type="PROSITE-ProRule" id="PRU00703"/>
    </source>
</evidence>
<keyword evidence="4" id="KW-1185">Reference proteome</keyword>
<dbReference type="Proteomes" id="UP000295729">
    <property type="component" value="Unassembled WGS sequence"/>
</dbReference>
<organism evidence="3 4">
    <name type="scientific">Marinomonas communis</name>
    <dbReference type="NCBI Taxonomy" id="28254"/>
    <lineage>
        <taxon>Bacteria</taxon>
        <taxon>Pseudomonadati</taxon>
        <taxon>Pseudomonadota</taxon>
        <taxon>Gammaproteobacteria</taxon>
        <taxon>Oceanospirillales</taxon>
        <taxon>Oceanospirillaceae</taxon>
        <taxon>Marinomonas</taxon>
    </lineage>
</organism>
<proteinExistence type="predicted"/>
<dbReference type="SUPFAM" id="SSF53448">
    <property type="entry name" value="Nucleotide-diphospho-sugar transferases"/>
    <property type="match status" value="1"/>
</dbReference>
<dbReference type="InterPro" id="IPR000644">
    <property type="entry name" value="CBS_dom"/>
</dbReference>
<dbReference type="InterPro" id="IPR050486">
    <property type="entry name" value="Mannose-1P_guanyltransferase"/>
</dbReference>
<feature type="domain" description="CBS" evidence="2">
    <location>
        <begin position="1"/>
        <end position="59"/>
    </location>
</feature>